<dbReference type="GO" id="GO:0006796">
    <property type="term" value="P:phosphate-containing compound metabolic process"/>
    <property type="evidence" value="ECO:0007669"/>
    <property type="project" value="UniProtKB-ARBA"/>
</dbReference>
<accession>A0A0G1WM46</accession>
<dbReference type="PANTHER" id="PTHR10584">
    <property type="entry name" value="SUGAR KINASE"/>
    <property type="match status" value="1"/>
</dbReference>
<feature type="domain" description="Carbohydrate kinase PfkB" evidence="3">
    <location>
        <begin position="30"/>
        <end position="313"/>
    </location>
</feature>
<dbReference type="InterPro" id="IPR002139">
    <property type="entry name" value="Ribo/fructo_kinase"/>
</dbReference>
<dbReference type="InterPro" id="IPR011611">
    <property type="entry name" value="PfkB_dom"/>
</dbReference>
<keyword evidence="1" id="KW-0808">Transferase</keyword>
<keyword evidence="2 4" id="KW-0418">Kinase</keyword>
<dbReference type="Proteomes" id="UP000034956">
    <property type="component" value="Unassembled WGS sequence"/>
</dbReference>
<reference evidence="4 5" key="1">
    <citation type="journal article" date="2015" name="Nature">
        <title>rRNA introns, odd ribosomes, and small enigmatic genomes across a large radiation of phyla.</title>
        <authorList>
            <person name="Brown C.T."/>
            <person name="Hug L.A."/>
            <person name="Thomas B.C."/>
            <person name="Sharon I."/>
            <person name="Castelle C.J."/>
            <person name="Singh A."/>
            <person name="Wilkins M.J."/>
            <person name="Williams K.H."/>
            <person name="Banfield J.F."/>
        </authorList>
    </citation>
    <scope>NUCLEOTIDE SEQUENCE [LARGE SCALE GENOMIC DNA]</scope>
</reference>
<evidence type="ECO:0000313" key="5">
    <source>
        <dbReference type="Proteomes" id="UP000034956"/>
    </source>
</evidence>
<dbReference type="InterPro" id="IPR029056">
    <property type="entry name" value="Ribokinase-like"/>
</dbReference>
<dbReference type="PRINTS" id="PR00990">
    <property type="entry name" value="RIBOKINASE"/>
</dbReference>
<dbReference type="Pfam" id="PF00294">
    <property type="entry name" value="PfkB"/>
    <property type="match status" value="1"/>
</dbReference>
<dbReference type="SUPFAM" id="SSF53613">
    <property type="entry name" value="Ribokinase-like"/>
    <property type="match status" value="1"/>
</dbReference>
<name>A0A0G1WM46_9BACT</name>
<evidence type="ECO:0000256" key="1">
    <source>
        <dbReference type="ARBA" id="ARBA00022679"/>
    </source>
</evidence>
<gene>
    <name evidence="4" type="ORF">UY23_C0001G0019</name>
</gene>
<protein>
    <submittedName>
        <fullName evidence="4">Carbohydrate kinase</fullName>
    </submittedName>
</protein>
<dbReference type="EMBL" id="LCPF01000001">
    <property type="protein sequence ID" value="KKU91413.1"/>
    <property type="molecule type" value="Genomic_DNA"/>
</dbReference>
<dbReference type="GO" id="GO:0016301">
    <property type="term" value="F:kinase activity"/>
    <property type="evidence" value="ECO:0007669"/>
    <property type="project" value="UniProtKB-KW"/>
</dbReference>
<organism evidence="4 5">
    <name type="scientific">Candidatus Jorgensenbacteria bacterium GW2011_GWA1_48_11</name>
    <dbReference type="NCBI Taxonomy" id="1618660"/>
    <lineage>
        <taxon>Bacteria</taxon>
        <taxon>Candidatus Joergenseniibacteriota</taxon>
    </lineage>
</organism>
<evidence type="ECO:0000259" key="3">
    <source>
        <dbReference type="Pfam" id="PF00294"/>
    </source>
</evidence>
<dbReference type="Gene3D" id="3.40.1190.20">
    <property type="match status" value="1"/>
</dbReference>
<dbReference type="AlphaFoldDB" id="A0A0G1WM46"/>
<dbReference type="PANTHER" id="PTHR10584:SF166">
    <property type="entry name" value="RIBOKINASE"/>
    <property type="match status" value="1"/>
</dbReference>
<evidence type="ECO:0000313" key="4">
    <source>
        <dbReference type="EMBL" id="KKU91413.1"/>
    </source>
</evidence>
<evidence type="ECO:0000256" key="2">
    <source>
        <dbReference type="ARBA" id="ARBA00022777"/>
    </source>
</evidence>
<comment type="caution">
    <text evidence="4">The sequence shown here is derived from an EMBL/GenBank/DDBJ whole genome shotgun (WGS) entry which is preliminary data.</text>
</comment>
<proteinExistence type="predicted"/>
<sequence length="334" mass="36806">MFDVITIGTVTRDVFLTSPLFKVLRDQAHLEKIGFKTGEAECFALGSKIEVKKPVMTIGGGAANAAVTFSRQGFRTAAVLKIGDDESGDAIIKHLKKEKVAPLAVRDKKEGTAYSTILLTPNGERTILVYRGASEDWARREIPWSRLKARWAYIAPGKMPLVLMEEILKTLKKRGTKIAMNPSRYYLEIAAKHPQNLFKYLDLVLVNREEASYLTGVPYKNDRGIFKKFDGLIEGIAVMTDGAKGAKVSNGRYLYTAPAFKEKKLVDRTGAGDAFGSGFVAGLMIKHDINFALRLASANATSVVESVGAQEGILTRKELNQNRFKYLDLGVDPL</sequence>